<comment type="caution">
    <text evidence="1">The sequence shown here is derived from an EMBL/GenBank/DDBJ whole genome shotgun (WGS) entry which is preliminary data.</text>
</comment>
<dbReference type="SUPFAM" id="SSF52540">
    <property type="entry name" value="P-loop containing nucleoside triphosphate hydrolases"/>
    <property type="match status" value="1"/>
</dbReference>
<evidence type="ECO:0000313" key="1">
    <source>
        <dbReference type="EMBL" id="GII93121.1"/>
    </source>
</evidence>
<name>A0A919V7I1_9ACTN</name>
<dbReference type="InterPro" id="IPR027417">
    <property type="entry name" value="P-loop_NTPase"/>
</dbReference>
<dbReference type="Pfam" id="PF13424">
    <property type="entry name" value="TPR_12"/>
    <property type="match status" value="1"/>
</dbReference>
<organism evidence="1 2">
    <name type="scientific">Sinosporangium siamense</name>
    <dbReference type="NCBI Taxonomy" id="1367973"/>
    <lineage>
        <taxon>Bacteria</taxon>
        <taxon>Bacillati</taxon>
        <taxon>Actinomycetota</taxon>
        <taxon>Actinomycetes</taxon>
        <taxon>Streptosporangiales</taxon>
        <taxon>Streptosporangiaceae</taxon>
        <taxon>Sinosporangium</taxon>
    </lineage>
</organism>
<dbReference type="PANTHER" id="PTHR47691">
    <property type="entry name" value="REGULATOR-RELATED"/>
    <property type="match status" value="1"/>
</dbReference>
<keyword evidence="2" id="KW-1185">Reference proteome</keyword>
<dbReference type="AlphaFoldDB" id="A0A919V7I1"/>
<protein>
    <recommendedName>
        <fullName evidence="3">Tetratricopeptide repeat protein</fullName>
    </recommendedName>
</protein>
<dbReference type="SUPFAM" id="SSF48452">
    <property type="entry name" value="TPR-like"/>
    <property type="match status" value="2"/>
</dbReference>
<dbReference type="InterPro" id="IPR019734">
    <property type="entry name" value="TPR_rpt"/>
</dbReference>
<sequence length="794" mass="87263">MSDQGKGAESQNDLSGQAHEVVQAGRISGGVHFHRAGRDKQDPPRQLPADVRGFVNRTEGIEYLDLILSGSEPGSRAAVTCVIAGTAGVGKTSLAVHWAHRVAESFPDGQLYANLRGYDPGEPATAGEVLDYFLRALGVPAGSIPSGLEPRAALYRSRLAGRRVLIVLDNAATVGQVRPLLPGVAGCMVLITSRGRLSGLVARDGAYRLPLALLTDQQAVELLRRATAGHRSADETGELEELAGLCARLPLALRIAAERALARPWTPMRNLVEDLRDESGLWDALTAGDDDESDAVRTVFAWSYRALSDDTSRLFRLLGLHPGSEFSSRAAAVLGDLPVGRTRRLLDDLVGAHLLEQSQPDRYQFHDLLRLFATDQAHAEESLETCRAGVRRILTWYLHTVKAAASLLAPEGASFPLHGVEGSDKALGFADREEAEHWFRQEAGNLRAAVSAAARTDMDELAWHLSAALFPVYANRNQFEDWIGTSTIALEAVRRTDDRRGEARILESLGKARLQSSRRSEGIGFQTAALAIYRDLGDRLGEITSTNAIGLAHLRGRELDRALLLFEQVHAIAVELGSDYWVAMSCNNSANVYLERDQFHEALGRLHRALEILRRLDLPAYVGDALRGLSHAHRGLREPRKASVLIEEAIRIDQEQRNPAWEAHWLLEQSRVHMDLGEFSEALICCQRAAAHQRGIGDRGREAWALDATGEVYQRLDRHEEAAGFHKVALKVFRELGDSWNTAVVLNHLADALQAIGAEGEAEPLWREAMALVAEFDDPRANRLRDRIRSTGLF</sequence>
<dbReference type="Pfam" id="PF13374">
    <property type="entry name" value="TPR_10"/>
    <property type="match status" value="1"/>
</dbReference>
<dbReference type="Gene3D" id="3.40.50.300">
    <property type="entry name" value="P-loop containing nucleotide triphosphate hydrolases"/>
    <property type="match status" value="1"/>
</dbReference>
<dbReference type="Proteomes" id="UP000606172">
    <property type="component" value="Unassembled WGS sequence"/>
</dbReference>
<dbReference type="SMART" id="SM00028">
    <property type="entry name" value="TPR"/>
    <property type="match status" value="6"/>
</dbReference>
<evidence type="ECO:0000313" key="2">
    <source>
        <dbReference type="Proteomes" id="UP000606172"/>
    </source>
</evidence>
<evidence type="ECO:0008006" key="3">
    <source>
        <dbReference type="Google" id="ProtNLM"/>
    </source>
</evidence>
<dbReference type="EMBL" id="BOOW01000020">
    <property type="protein sequence ID" value="GII93121.1"/>
    <property type="molecule type" value="Genomic_DNA"/>
</dbReference>
<accession>A0A919V7I1</accession>
<dbReference type="PANTHER" id="PTHR47691:SF3">
    <property type="entry name" value="HTH-TYPE TRANSCRIPTIONAL REGULATOR RV0890C-RELATED"/>
    <property type="match status" value="1"/>
</dbReference>
<reference evidence="1" key="1">
    <citation type="submission" date="2021-01" db="EMBL/GenBank/DDBJ databases">
        <title>Whole genome shotgun sequence of Sinosporangium siamense NBRC 109515.</title>
        <authorList>
            <person name="Komaki H."/>
            <person name="Tamura T."/>
        </authorList>
    </citation>
    <scope>NUCLEOTIDE SEQUENCE</scope>
    <source>
        <strain evidence="1">NBRC 109515</strain>
    </source>
</reference>
<dbReference type="InterPro" id="IPR011990">
    <property type="entry name" value="TPR-like_helical_dom_sf"/>
</dbReference>
<proteinExistence type="predicted"/>
<gene>
    <name evidence="1" type="ORF">Ssi02_33520</name>
</gene>
<dbReference type="Gene3D" id="1.25.40.10">
    <property type="entry name" value="Tetratricopeptide repeat domain"/>
    <property type="match status" value="2"/>
</dbReference>
<dbReference type="PRINTS" id="PR00364">
    <property type="entry name" value="DISEASERSIST"/>
</dbReference>
<dbReference type="RefSeq" id="WP_204026380.1">
    <property type="nucleotide sequence ID" value="NZ_BOOW01000020.1"/>
</dbReference>